<reference evidence="2" key="1">
    <citation type="submission" date="2016-10" db="EMBL/GenBank/DDBJ databases">
        <authorList>
            <person name="Varghese N."/>
            <person name="Submissions S."/>
        </authorList>
    </citation>
    <scope>NUCLEOTIDE SEQUENCE [LARGE SCALE GENOMIC DNA]</scope>
    <source>
        <strain evidence="2">CGMCC 4.3568</strain>
    </source>
</reference>
<accession>A0A1I1A290</accession>
<dbReference type="Proteomes" id="UP000243799">
    <property type="component" value="Unassembled WGS sequence"/>
</dbReference>
<sequence length="106" mass="10552">MGAQGEGYKTDADAMAAASKRIAELAEDLPDDNKDLGDTKVNAAGFGEAHGEHATSYTTGVSTLDAAVKGLGTTLNGFAGRIGGAGTAYTAGDDARTGDMNAAGRQ</sequence>
<evidence type="ECO:0000313" key="2">
    <source>
        <dbReference type="Proteomes" id="UP000243799"/>
    </source>
</evidence>
<organism evidence="1 2">
    <name type="scientific">Amycolatopsis marina</name>
    <dbReference type="NCBI Taxonomy" id="490629"/>
    <lineage>
        <taxon>Bacteria</taxon>
        <taxon>Bacillati</taxon>
        <taxon>Actinomycetota</taxon>
        <taxon>Actinomycetes</taxon>
        <taxon>Pseudonocardiales</taxon>
        <taxon>Pseudonocardiaceae</taxon>
        <taxon>Amycolatopsis</taxon>
    </lineage>
</organism>
<proteinExistence type="predicted"/>
<gene>
    <name evidence="1" type="ORF">SAMN05216266_10884</name>
</gene>
<dbReference type="EMBL" id="FOKG01000008">
    <property type="protein sequence ID" value="SFB31632.1"/>
    <property type="molecule type" value="Genomic_DNA"/>
</dbReference>
<evidence type="ECO:0000313" key="1">
    <source>
        <dbReference type="EMBL" id="SFB31632.1"/>
    </source>
</evidence>
<name>A0A1I1A290_9PSEU</name>
<dbReference type="SUPFAM" id="SSF140453">
    <property type="entry name" value="EsxAB dimer-like"/>
    <property type="match status" value="1"/>
</dbReference>
<dbReference type="RefSeq" id="WP_245788372.1">
    <property type="nucleotide sequence ID" value="NZ_FOKG01000008.1"/>
</dbReference>
<evidence type="ECO:0008006" key="3">
    <source>
        <dbReference type="Google" id="ProtNLM"/>
    </source>
</evidence>
<dbReference type="InterPro" id="IPR036689">
    <property type="entry name" value="ESAT-6-like_sf"/>
</dbReference>
<dbReference type="Gene3D" id="1.10.287.1060">
    <property type="entry name" value="ESAT-6-like"/>
    <property type="match status" value="1"/>
</dbReference>
<dbReference type="STRING" id="490629.SAMN05216266_10884"/>
<dbReference type="AlphaFoldDB" id="A0A1I1A290"/>
<keyword evidence="2" id="KW-1185">Reference proteome</keyword>
<protein>
    <recommendedName>
        <fullName evidence="3">Excreted virulence factor EspC, type VII ESX diderm</fullName>
    </recommendedName>
</protein>